<evidence type="ECO:0000313" key="1">
    <source>
        <dbReference type="EMBL" id="TSJ64609.1"/>
    </source>
</evidence>
<name>A0ABY3DWQ8_9HYPH</name>
<gene>
    <name evidence="1" type="ORF">FO470_04945</name>
</gene>
<organism evidence="1 2">
    <name type="scientific">Ancylobacter moscoviensis</name>
    <dbReference type="NCBI Taxonomy" id="2597768"/>
    <lineage>
        <taxon>Bacteria</taxon>
        <taxon>Pseudomonadati</taxon>
        <taxon>Pseudomonadota</taxon>
        <taxon>Alphaproteobacteria</taxon>
        <taxon>Hyphomicrobiales</taxon>
        <taxon>Xanthobacteraceae</taxon>
        <taxon>Ancylobacter</taxon>
    </lineage>
</organism>
<proteinExistence type="predicted"/>
<protein>
    <submittedName>
        <fullName evidence="1">Uncharacterized protein</fullName>
    </submittedName>
</protein>
<dbReference type="RefSeq" id="WP_144341764.1">
    <property type="nucleotide sequence ID" value="NZ_VMBP01000001.1"/>
</dbReference>
<sequence>MVGEARRLPRRVQLGKSGERTLVPAGAVRVDRATRWRPPFWTDHHYVDLVLRGRQWVDDRQHRLAMLAEAYRDWLMGGLTSKVSWWCYTPDALQRALPAPPAIEEIEYRLRGRNLADWPPLGWPCAGDVLLSIANRQPDGSLFPTPSDAFKPRLRPITSDQRRKENYWISKFGR</sequence>
<accession>A0ABY3DWQ8</accession>
<reference evidence="1 2" key="1">
    <citation type="submission" date="2019-07" db="EMBL/GenBank/DDBJ databases">
        <authorList>
            <person name="Grouzdev D.S."/>
        </authorList>
    </citation>
    <scope>NUCLEOTIDE SEQUENCE [LARGE SCALE GENOMIC DNA]</scope>
    <source>
        <strain evidence="1 2">3C</strain>
    </source>
</reference>
<evidence type="ECO:0000313" key="2">
    <source>
        <dbReference type="Proteomes" id="UP000315321"/>
    </source>
</evidence>
<dbReference type="EMBL" id="VMBP01000001">
    <property type="protein sequence ID" value="TSJ64609.1"/>
    <property type="molecule type" value="Genomic_DNA"/>
</dbReference>
<comment type="caution">
    <text evidence="1">The sequence shown here is derived from an EMBL/GenBank/DDBJ whole genome shotgun (WGS) entry which is preliminary data.</text>
</comment>
<dbReference type="Proteomes" id="UP000315321">
    <property type="component" value="Unassembled WGS sequence"/>
</dbReference>
<keyword evidence="2" id="KW-1185">Reference proteome</keyword>